<accession>A0A7J6I6Y4</accession>
<gene>
    <name evidence="11" type="ORF">G4B88_010230</name>
</gene>
<dbReference type="PROSITE" id="PS50884">
    <property type="entry name" value="ZF_DOF_2"/>
    <property type="match status" value="1"/>
</dbReference>
<evidence type="ECO:0000256" key="8">
    <source>
        <dbReference type="PROSITE-ProRule" id="PRU00071"/>
    </source>
</evidence>
<dbReference type="GO" id="GO:0003677">
    <property type="term" value="F:DNA binding"/>
    <property type="evidence" value="ECO:0007669"/>
    <property type="project" value="UniProtKB-UniRule"/>
</dbReference>
<evidence type="ECO:0000259" key="10">
    <source>
        <dbReference type="PROSITE" id="PS50884"/>
    </source>
</evidence>
<dbReference type="PANTHER" id="PTHR31992">
    <property type="entry name" value="DOF ZINC FINGER PROTEIN DOF1.4-RELATED"/>
    <property type="match status" value="1"/>
</dbReference>
<dbReference type="PANTHER" id="PTHR31992:SF111">
    <property type="entry name" value="DOF ZINC FINGER PROTEIN DOF3.5"/>
    <property type="match status" value="1"/>
</dbReference>
<keyword evidence="4 9" id="KW-0805">Transcription regulation</keyword>
<dbReference type="Proteomes" id="UP000583929">
    <property type="component" value="Unassembled WGS sequence"/>
</dbReference>
<evidence type="ECO:0000256" key="9">
    <source>
        <dbReference type="RuleBase" id="RU369094"/>
    </source>
</evidence>
<evidence type="ECO:0000256" key="6">
    <source>
        <dbReference type="ARBA" id="ARBA00023163"/>
    </source>
</evidence>
<dbReference type="GO" id="GO:0008270">
    <property type="term" value="F:zinc ion binding"/>
    <property type="evidence" value="ECO:0007669"/>
    <property type="project" value="UniProtKB-KW"/>
</dbReference>
<dbReference type="PROSITE" id="PS01361">
    <property type="entry name" value="ZF_DOF_1"/>
    <property type="match status" value="1"/>
</dbReference>
<keyword evidence="7 8" id="KW-0539">Nucleus</keyword>
<comment type="subcellular location">
    <subcellularLocation>
        <location evidence="8 9">Nucleus</location>
    </subcellularLocation>
</comment>
<evidence type="ECO:0000256" key="1">
    <source>
        <dbReference type="ARBA" id="ARBA00022723"/>
    </source>
</evidence>
<dbReference type="OrthoDB" id="1927254at2759"/>
<evidence type="ECO:0000313" key="11">
    <source>
        <dbReference type="EMBL" id="KAF4402778.1"/>
    </source>
</evidence>
<dbReference type="EMBL" id="JAATIQ010000006">
    <property type="protein sequence ID" value="KAF4402778.1"/>
    <property type="molecule type" value="Genomic_DNA"/>
</dbReference>
<proteinExistence type="predicted"/>
<reference evidence="11 12" key="1">
    <citation type="journal article" date="2020" name="bioRxiv">
        <title>Sequence and annotation of 42 cannabis genomes reveals extensive copy number variation in cannabinoid synthesis and pathogen resistance genes.</title>
        <authorList>
            <person name="Mckernan K.J."/>
            <person name="Helbert Y."/>
            <person name="Kane L.T."/>
            <person name="Ebling H."/>
            <person name="Zhang L."/>
            <person name="Liu B."/>
            <person name="Eaton Z."/>
            <person name="Mclaughlin S."/>
            <person name="Kingan S."/>
            <person name="Baybayan P."/>
            <person name="Concepcion G."/>
            <person name="Jordan M."/>
            <person name="Riva A."/>
            <person name="Barbazuk W."/>
            <person name="Harkins T."/>
        </authorList>
    </citation>
    <scope>NUCLEOTIDE SEQUENCE [LARGE SCALE GENOMIC DNA]</scope>
    <source>
        <strain evidence="12">cv. Jamaican Lion 4</strain>
        <tissue evidence="11">Leaf</tissue>
    </source>
</reference>
<keyword evidence="3 9" id="KW-0862">Zinc</keyword>
<dbReference type="InterPro" id="IPR045174">
    <property type="entry name" value="Dof"/>
</dbReference>
<organism evidence="11 12">
    <name type="scientific">Cannabis sativa</name>
    <name type="common">Hemp</name>
    <name type="synonym">Marijuana</name>
    <dbReference type="NCBI Taxonomy" id="3483"/>
    <lineage>
        <taxon>Eukaryota</taxon>
        <taxon>Viridiplantae</taxon>
        <taxon>Streptophyta</taxon>
        <taxon>Embryophyta</taxon>
        <taxon>Tracheophyta</taxon>
        <taxon>Spermatophyta</taxon>
        <taxon>Magnoliopsida</taxon>
        <taxon>eudicotyledons</taxon>
        <taxon>Gunneridae</taxon>
        <taxon>Pentapetalae</taxon>
        <taxon>rosids</taxon>
        <taxon>fabids</taxon>
        <taxon>Rosales</taxon>
        <taxon>Cannabaceae</taxon>
        <taxon>Cannabis</taxon>
    </lineage>
</organism>
<keyword evidence="2 8" id="KW-0863">Zinc-finger</keyword>
<evidence type="ECO:0000256" key="2">
    <source>
        <dbReference type="ARBA" id="ARBA00022771"/>
    </source>
</evidence>
<keyword evidence="6 9" id="KW-0804">Transcription</keyword>
<protein>
    <recommendedName>
        <fullName evidence="9">Dof zinc finger protein</fullName>
    </recommendedName>
</protein>
<dbReference type="Pfam" id="PF02701">
    <property type="entry name" value="Zn_ribbon_Dof"/>
    <property type="match status" value="1"/>
</dbReference>
<dbReference type="AlphaFoldDB" id="A0A7J6I6Y4"/>
<keyword evidence="5 8" id="KW-0238">DNA-binding</keyword>
<evidence type="ECO:0000256" key="5">
    <source>
        <dbReference type="ARBA" id="ARBA00023125"/>
    </source>
</evidence>
<evidence type="ECO:0000313" key="12">
    <source>
        <dbReference type="Proteomes" id="UP000583929"/>
    </source>
</evidence>
<comment type="function">
    <text evidence="9">Transcription factor that binds specifically to a 5'-AA[AG]G-3' consensus core sequence.</text>
</comment>
<sequence>MVLMMERGIWKPNAEISPNCPRCGCSNTKFCYYNNYSLTQPRYFCKGCRRYWTKGGSLRNVPVGGGCRKNRRGKSLRLSTATDGRTLLSKNLNYGTTNNVSSTGVVGHNSYGGVNNNNGSFLDEYSNRSSNSMLQPDGSHIDLALVYANFLNQKPDNSKSNNNINGLEIPELGCDDHLIDQSNLEFISNTTNVNIQMAQELSTGNEQIYNFCGLESFDHHKQYNNPDRTEHCVSDHFGLPPLPEQEVLWSSSSHHHHHHHLQHHQMMVSQAIQATQLPVLGSEAHQDVAILTGNNWSPFDLPNEDNFSGHDQDKI</sequence>
<keyword evidence="12" id="KW-1185">Reference proteome</keyword>
<dbReference type="GO" id="GO:0003700">
    <property type="term" value="F:DNA-binding transcription factor activity"/>
    <property type="evidence" value="ECO:0007669"/>
    <property type="project" value="UniProtKB-UniRule"/>
</dbReference>
<dbReference type="InterPro" id="IPR003851">
    <property type="entry name" value="Znf_Dof"/>
</dbReference>
<dbReference type="GO" id="GO:0005634">
    <property type="term" value="C:nucleus"/>
    <property type="evidence" value="ECO:0007669"/>
    <property type="project" value="UniProtKB-SubCell"/>
</dbReference>
<comment type="caution">
    <text evidence="11">The sequence shown here is derived from an EMBL/GenBank/DDBJ whole genome shotgun (WGS) entry which is preliminary data.</text>
</comment>
<feature type="domain" description="Dof-type" evidence="10">
    <location>
        <begin position="18"/>
        <end position="72"/>
    </location>
</feature>
<evidence type="ECO:0000256" key="7">
    <source>
        <dbReference type="ARBA" id="ARBA00023242"/>
    </source>
</evidence>
<evidence type="ECO:0000256" key="4">
    <source>
        <dbReference type="ARBA" id="ARBA00023015"/>
    </source>
</evidence>
<name>A0A7J6I6Y4_CANSA</name>
<evidence type="ECO:0000256" key="3">
    <source>
        <dbReference type="ARBA" id="ARBA00022833"/>
    </source>
</evidence>
<keyword evidence="1 9" id="KW-0479">Metal-binding</keyword>